<accession>A0A8J3IP65</accession>
<dbReference type="InterPro" id="IPR036291">
    <property type="entry name" value="NAD(P)-bd_dom_sf"/>
</dbReference>
<evidence type="ECO:0000256" key="1">
    <source>
        <dbReference type="ARBA" id="ARBA00023002"/>
    </source>
</evidence>
<dbReference type="AlphaFoldDB" id="A0A8J3IP65"/>
<reference evidence="2" key="1">
    <citation type="submission" date="2020-10" db="EMBL/GenBank/DDBJ databases">
        <title>Taxonomic study of unclassified bacteria belonging to the class Ktedonobacteria.</title>
        <authorList>
            <person name="Yabe S."/>
            <person name="Wang C.M."/>
            <person name="Zheng Y."/>
            <person name="Sakai Y."/>
            <person name="Cavaletti L."/>
            <person name="Monciardini P."/>
            <person name="Donadio S."/>
        </authorList>
    </citation>
    <scope>NUCLEOTIDE SEQUENCE</scope>
    <source>
        <strain evidence="2">ID150040</strain>
    </source>
</reference>
<dbReference type="PRINTS" id="PR00081">
    <property type="entry name" value="GDHRDH"/>
</dbReference>
<evidence type="ECO:0000313" key="3">
    <source>
        <dbReference type="Proteomes" id="UP000597444"/>
    </source>
</evidence>
<dbReference type="InterPro" id="IPR002347">
    <property type="entry name" value="SDR_fam"/>
</dbReference>
<dbReference type="Proteomes" id="UP000597444">
    <property type="component" value="Unassembled WGS sequence"/>
</dbReference>
<dbReference type="GO" id="GO:0016491">
    <property type="term" value="F:oxidoreductase activity"/>
    <property type="evidence" value="ECO:0007669"/>
    <property type="project" value="UniProtKB-KW"/>
</dbReference>
<gene>
    <name evidence="2" type="ORF">KSF_082340</name>
</gene>
<keyword evidence="1" id="KW-0560">Oxidoreductase</keyword>
<dbReference type="Gene3D" id="3.40.50.720">
    <property type="entry name" value="NAD(P)-binding Rossmann-like Domain"/>
    <property type="match status" value="1"/>
</dbReference>
<dbReference type="Pfam" id="PF00106">
    <property type="entry name" value="adh_short"/>
    <property type="match status" value="1"/>
</dbReference>
<comment type="caution">
    <text evidence="2">The sequence shown here is derived from an EMBL/GenBank/DDBJ whole genome shotgun (WGS) entry which is preliminary data.</text>
</comment>
<dbReference type="PANTHER" id="PTHR43157:SF31">
    <property type="entry name" value="PHOSPHATIDYLINOSITOL-GLYCAN BIOSYNTHESIS CLASS F PROTEIN"/>
    <property type="match status" value="1"/>
</dbReference>
<protein>
    <submittedName>
        <fullName evidence="2">3-oxoacyl-ACP reductase</fullName>
    </submittedName>
</protein>
<dbReference type="SUPFAM" id="SSF51735">
    <property type="entry name" value="NAD(P)-binding Rossmann-fold domains"/>
    <property type="match status" value="1"/>
</dbReference>
<dbReference type="PANTHER" id="PTHR43157">
    <property type="entry name" value="PHOSPHATIDYLINOSITOL-GLYCAN BIOSYNTHESIS CLASS F PROTEIN-RELATED"/>
    <property type="match status" value="1"/>
</dbReference>
<sequence>MSSRWNIQEKTVLVTGGTRGIGHATATALAALGATVIITGRHEESGANAIASIKQATGNPKVSFVQADLASLAGARHLADYITNHFSQLHVLINNAGGTNREYKITADGLEATFATNHASIFLLTHLLLPLLKSSAPARILNVNSIMHRSGHINFANLQAEKGYDQIYAYRQAKLANLHFTYTLARRLQGTSVTVNAVDPLGTYQGARSIPQPLAIRLILPFFKWMPIERAARSSIYMASSPDVDNLNGKYINFRKKVIRSSPTSYDESIGEQLWSITADLVGLEQKSLSY</sequence>
<dbReference type="RefSeq" id="WP_220208949.1">
    <property type="nucleotide sequence ID" value="NZ_BNJK01000002.1"/>
</dbReference>
<evidence type="ECO:0000313" key="2">
    <source>
        <dbReference type="EMBL" id="GHO98186.1"/>
    </source>
</evidence>
<keyword evidence="3" id="KW-1185">Reference proteome</keyword>
<organism evidence="2 3">
    <name type="scientific">Reticulibacter mediterranei</name>
    <dbReference type="NCBI Taxonomy" id="2778369"/>
    <lineage>
        <taxon>Bacteria</taxon>
        <taxon>Bacillati</taxon>
        <taxon>Chloroflexota</taxon>
        <taxon>Ktedonobacteria</taxon>
        <taxon>Ktedonobacterales</taxon>
        <taxon>Reticulibacteraceae</taxon>
        <taxon>Reticulibacter</taxon>
    </lineage>
</organism>
<proteinExistence type="predicted"/>
<dbReference type="EMBL" id="BNJK01000002">
    <property type="protein sequence ID" value="GHO98186.1"/>
    <property type="molecule type" value="Genomic_DNA"/>
</dbReference>
<name>A0A8J3IP65_9CHLR</name>